<dbReference type="EMBL" id="CP049055">
    <property type="protein sequence ID" value="QII11151.1"/>
    <property type="molecule type" value="Genomic_DNA"/>
</dbReference>
<evidence type="ECO:0000313" key="3">
    <source>
        <dbReference type="EMBL" id="SOH03285.1"/>
    </source>
</evidence>
<sequence>MIFSLWLSNSIIESKMVHGLRLMQKLRGIQGSCFNQIILSLMTLNCKLEPAMNTILITIKTTFMEI</sequence>
<gene>
    <name evidence="2" type="ORF">KsCSTR_17720</name>
    <name evidence="3" type="ORF">KSMBR1_0774</name>
    <name evidence="1" type="ORF">kuste3360</name>
</gene>
<reference evidence="4" key="3">
    <citation type="submission" date="2017-10" db="EMBL/GenBank/DDBJ databases">
        <authorList>
            <person name="Frank J."/>
        </authorList>
    </citation>
    <scope>NUCLEOTIDE SEQUENCE [LARGE SCALE GENOMIC DNA]</scope>
</reference>
<name>Q1Q279_KUEST</name>
<dbReference type="EMBL" id="CT573071">
    <property type="protein sequence ID" value="CAJ74121.1"/>
    <property type="molecule type" value="Genomic_DNA"/>
</dbReference>
<protein>
    <submittedName>
        <fullName evidence="1">Uncharacterized protein</fullName>
    </submittedName>
</protein>
<accession>Q1Q279</accession>
<dbReference type="AlphaFoldDB" id="Q1Q279"/>
<dbReference type="EMBL" id="LT934425">
    <property type="protein sequence ID" value="SOH03285.1"/>
    <property type="molecule type" value="Genomic_DNA"/>
</dbReference>
<evidence type="ECO:0000313" key="4">
    <source>
        <dbReference type="Proteomes" id="UP000221734"/>
    </source>
</evidence>
<dbReference type="Proteomes" id="UP000221734">
    <property type="component" value="Chromosome Kuenenia_stuttgartiensis_MBR1"/>
</dbReference>
<organism evidence="1">
    <name type="scientific">Kuenenia stuttgartiensis</name>
    <dbReference type="NCBI Taxonomy" id="174633"/>
    <lineage>
        <taxon>Bacteria</taxon>
        <taxon>Pseudomonadati</taxon>
        <taxon>Planctomycetota</taxon>
        <taxon>Candidatus Brocadiia</taxon>
        <taxon>Candidatus Brocadiales</taxon>
        <taxon>Candidatus Brocadiaceae</taxon>
        <taxon>Candidatus Kuenenia</taxon>
    </lineage>
</organism>
<dbReference type="Proteomes" id="UP000501926">
    <property type="component" value="Chromosome"/>
</dbReference>
<reference evidence="1" key="1">
    <citation type="journal article" date="2006" name="Nature">
        <title>Deciphering the evolution and metabolism of an anammox bacterium from a community genome.</title>
        <authorList>
            <person name="Strous M."/>
            <person name="Pelletier E."/>
            <person name="Mangenot S."/>
            <person name="Rattei T."/>
            <person name="Lehner A."/>
            <person name="Taylor M.W."/>
            <person name="Horn M."/>
            <person name="Daims H."/>
            <person name="Bartol-Mavel D."/>
            <person name="Wincker P."/>
            <person name="Barbe V."/>
            <person name="Fonknechten N."/>
            <person name="Vallenet D."/>
            <person name="Segurens B."/>
            <person name="Schenowitz-Truong C."/>
            <person name="Medigue C."/>
            <person name="Collingro A."/>
            <person name="Snel B."/>
            <person name="Dutilh B.E."/>
            <person name="OpDenCamp H.J.M."/>
            <person name="vanDerDrift C."/>
            <person name="Cirpus I."/>
            <person name="vanDePas-Schoonen K.T."/>
            <person name="Harhangi H.R."/>
            <person name="vanNiftrik L."/>
            <person name="Schmid M."/>
            <person name="Keltjens J."/>
            <person name="vanDeVossenberg J."/>
            <person name="Kartal B."/>
            <person name="Meier H."/>
            <person name="Frishman D."/>
            <person name="Huynen M.A."/>
            <person name="Mewes H."/>
            <person name="Weissenbach J."/>
            <person name="Jetten M.S.M."/>
            <person name="Wagner M."/>
            <person name="LePaslier D."/>
        </authorList>
    </citation>
    <scope>NUCLEOTIDE SEQUENCE</scope>
</reference>
<evidence type="ECO:0000313" key="5">
    <source>
        <dbReference type="Proteomes" id="UP000501926"/>
    </source>
</evidence>
<reference evidence="1" key="2">
    <citation type="submission" date="2006-01" db="EMBL/GenBank/DDBJ databases">
        <authorList>
            <person name="Genoscope"/>
        </authorList>
    </citation>
    <scope>NUCLEOTIDE SEQUENCE</scope>
</reference>
<proteinExistence type="predicted"/>
<keyword evidence="4" id="KW-1185">Reference proteome</keyword>
<dbReference type="KEGG" id="kst:KSMBR1_0774"/>
<reference evidence="2 5" key="5">
    <citation type="submission" date="2020-02" db="EMBL/GenBank/DDBJ databases">
        <title>Newly sequenced genome of strain CSTR1 showed variability in Candidatus Kuenenia stuttgartiensis genomes.</title>
        <authorList>
            <person name="Ding C."/>
            <person name="Adrian L."/>
        </authorList>
    </citation>
    <scope>NUCLEOTIDE SEQUENCE [LARGE SCALE GENOMIC DNA]</scope>
    <source>
        <strain evidence="2 5">CSTR1</strain>
    </source>
</reference>
<reference evidence="3" key="4">
    <citation type="submission" date="2017-10" db="EMBL/GenBank/DDBJ databases">
        <authorList>
            <person name="Banno H."/>
            <person name="Chua N.-H."/>
        </authorList>
    </citation>
    <scope>NUCLEOTIDE SEQUENCE [LARGE SCALE GENOMIC DNA]</scope>
    <source>
        <strain evidence="3">Kuenenia_mbr1_ru-nijmegen</strain>
    </source>
</reference>
<evidence type="ECO:0000313" key="2">
    <source>
        <dbReference type="EMBL" id="QII11151.1"/>
    </source>
</evidence>
<evidence type="ECO:0000313" key="1">
    <source>
        <dbReference type="EMBL" id="CAJ74121.1"/>
    </source>
</evidence>